<proteinExistence type="predicted"/>
<feature type="signal peptide" evidence="2">
    <location>
        <begin position="1"/>
        <end position="20"/>
    </location>
</feature>
<reference evidence="3" key="1">
    <citation type="submission" date="2021-06" db="EMBL/GenBank/DDBJ databases">
        <title>Comparative genomics, transcriptomics and evolutionary studies reveal genomic signatures of adaptation to plant cell wall in hemibiotrophic fungi.</title>
        <authorList>
            <consortium name="DOE Joint Genome Institute"/>
            <person name="Baroncelli R."/>
            <person name="Diaz J.F."/>
            <person name="Benocci T."/>
            <person name="Peng M."/>
            <person name="Battaglia E."/>
            <person name="Haridas S."/>
            <person name="Andreopoulos W."/>
            <person name="Labutti K."/>
            <person name="Pangilinan J."/>
            <person name="Floch G.L."/>
            <person name="Makela M.R."/>
            <person name="Henrissat B."/>
            <person name="Grigoriev I.V."/>
            <person name="Crouch J.A."/>
            <person name="De Vries R.P."/>
            <person name="Sukno S.A."/>
            <person name="Thon M.R."/>
        </authorList>
    </citation>
    <scope>NUCLEOTIDE SEQUENCE</scope>
    <source>
        <strain evidence="3">CBS 125086</strain>
    </source>
</reference>
<dbReference type="Proteomes" id="UP001230504">
    <property type="component" value="Unassembled WGS sequence"/>
</dbReference>
<dbReference type="AlphaFoldDB" id="A0AAD8PJ73"/>
<dbReference type="GeneID" id="85435360"/>
<keyword evidence="2" id="KW-0732">Signal</keyword>
<accession>A0AAD8PJ73</accession>
<keyword evidence="4" id="KW-1185">Reference proteome</keyword>
<gene>
    <name evidence="3" type="ORF">LY79DRAFT_158321</name>
</gene>
<feature type="region of interest" description="Disordered" evidence="1">
    <location>
        <begin position="19"/>
        <end position="113"/>
    </location>
</feature>
<dbReference type="RefSeq" id="XP_060407026.1">
    <property type="nucleotide sequence ID" value="XM_060551120.1"/>
</dbReference>
<feature type="chain" id="PRO_5041983407" evidence="2">
    <location>
        <begin position="21"/>
        <end position="113"/>
    </location>
</feature>
<evidence type="ECO:0000313" key="4">
    <source>
        <dbReference type="Proteomes" id="UP001230504"/>
    </source>
</evidence>
<comment type="caution">
    <text evidence="3">The sequence shown here is derived from an EMBL/GenBank/DDBJ whole genome shotgun (WGS) entry which is preliminary data.</text>
</comment>
<name>A0AAD8PJ73_9PEZI</name>
<evidence type="ECO:0000313" key="3">
    <source>
        <dbReference type="EMBL" id="KAK1564209.1"/>
    </source>
</evidence>
<sequence>MRYIATTLLAVSLLTGSASTAPLPQDEIDPSNLGNIPSGGPIVTSGSQIPHRKRSPLNIDLPPSHEASTESTQHKRSPLNIELPPFVPDVPSHRRSPLNIDLPPLHKVSTEST</sequence>
<dbReference type="EMBL" id="JAHLJV010000200">
    <property type="protein sequence ID" value="KAK1564209.1"/>
    <property type="molecule type" value="Genomic_DNA"/>
</dbReference>
<organism evidence="3 4">
    <name type="scientific">Colletotrichum navitas</name>
    <dbReference type="NCBI Taxonomy" id="681940"/>
    <lineage>
        <taxon>Eukaryota</taxon>
        <taxon>Fungi</taxon>
        <taxon>Dikarya</taxon>
        <taxon>Ascomycota</taxon>
        <taxon>Pezizomycotina</taxon>
        <taxon>Sordariomycetes</taxon>
        <taxon>Hypocreomycetidae</taxon>
        <taxon>Glomerellales</taxon>
        <taxon>Glomerellaceae</taxon>
        <taxon>Colletotrichum</taxon>
        <taxon>Colletotrichum graminicola species complex</taxon>
    </lineage>
</organism>
<evidence type="ECO:0000256" key="2">
    <source>
        <dbReference type="SAM" id="SignalP"/>
    </source>
</evidence>
<evidence type="ECO:0000256" key="1">
    <source>
        <dbReference type="SAM" id="MobiDB-lite"/>
    </source>
</evidence>
<protein>
    <submittedName>
        <fullName evidence="3">Uncharacterized protein</fullName>
    </submittedName>
</protein>